<protein>
    <submittedName>
        <fullName evidence="1">Uncharacterized protein</fullName>
    </submittedName>
</protein>
<organism evidence="1">
    <name type="scientific">bioreactor metagenome</name>
    <dbReference type="NCBI Taxonomy" id="1076179"/>
    <lineage>
        <taxon>unclassified sequences</taxon>
        <taxon>metagenomes</taxon>
        <taxon>ecological metagenomes</taxon>
    </lineage>
</organism>
<dbReference type="AlphaFoldDB" id="A0A645DBD7"/>
<proteinExistence type="predicted"/>
<sequence length="129" mass="14267">MVLYVLQQEECVLVQVFAFRAKQGGQYFSERTGHPSQTQDFRLVLVNGGRIGCLGGGDDLLFQMLCFQLELIGSHQILVHHPVHQGVKEHTRTACLQLGLVGCQLADQGLEYFTLVLSNGKNPVAAQEE</sequence>
<gene>
    <name evidence="1" type="ORF">SDC9_133862</name>
</gene>
<name>A0A645DBD7_9ZZZZ</name>
<reference evidence="1" key="1">
    <citation type="submission" date="2019-08" db="EMBL/GenBank/DDBJ databases">
        <authorList>
            <person name="Kucharzyk K."/>
            <person name="Murdoch R.W."/>
            <person name="Higgins S."/>
            <person name="Loffler F."/>
        </authorList>
    </citation>
    <scope>NUCLEOTIDE SEQUENCE</scope>
</reference>
<dbReference type="EMBL" id="VSSQ01034733">
    <property type="protein sequence ID" value="MPM86770.1"/>
    <property type="molecule type" value="Genomic_DNA"/>
</dbReference>
<accession>A0A645DBD7</accession>
<comment type="caution">
    <text evidence="1">The sequence shown here is derived from an EMBL/GenBank/DDBJ whole genome shotgun (WGS) entry which is preliminary data.</text>
</comment>
<evidence type="ECO:0000313" key="1">
    <source>
        <dbReference type="EMBL" id="MPM86770.1"/>
    </source>
</evidence>